<accession>A0ABY5TU74</accession>
<comment type="catalytic activity">
    <reaction evidence="5">
        <text>pseudouridine(1915) in 23S rRNA + S-adenosyl-L-methionine = N(3)-methylpseudouridine(1915) in 23S rRNA + S-adenosyl-L-homocysteine + H(+)</text>
        <dbReference type="Rhea" id="RHEA:42752"/>
        <dbReference type="Rhea" id="RHEA-COMP:10221"/>
        <dbReference type="Rhea" id="RHEA-COMP:10222"/>
        <dbReference type="ChEBI" id="CHEBI:15378"/>
        <dbReference type="ChEBI" id="CHEBI:57856"/>
        <dbReference type="ChEBI" id="CHEBI:59789"/>
        <dbReference type="ChEBI" id="CHEBI:65314"/>
        <dbReference type="ChEBI" id="CHEBI:74486"/>
        <dbReference type="EC" id="2.1.1.177"/>
    </reaction>
</comment>
<dbReference type="PIRSF" id="PIRSF004505">
    <property type="entry name" value="MT_bac"/>
    <property type="match status" value="1"/>
</dbReference>
<feature type="binding site" evidence="5">
    <location>
        <begin position="112"/>
        <end position="117"/>
    </location>
    <ligand>
        <name>S-adenosyl-L-methionine</name>
        <dbReference type="ChEBI" id="CHEBI:59789"/>
    </ligand>
</feature>
<name>A0ABY5TU74_9BACT</name>
<feature type="binding site" evidence="5">
    <location>
        <position position="95"/>
    </location>
    <ligand>
        <name>S-adenosyl-L-methionine</name>
        <dbReference type="ChEBI" id="CHEBI:59789"/>
    </ligand>
</feature>
<proteinExistence type="inferred from homology"/>
<comment type="similarity">
    <text evidence="4 5">Belongs to the RNA methyltransferase RlmH family.</text>
</comment>
<sequence length="144" mass="16914">MKITIIAVGKLQTKFQDIFNEYKKKIEFFSKLEVIEVKELNEENITLKKQKETEKILELIPKNSDIYLCSLKGKSYDSTEFSKTLERSNITFIIGGSNGLIEELILSKKIKFSNLTFPHQLFRIMLIEQIYRGFSILNNIKYHK</sequence>
<evidence type="ECO:0000256" key="2">
    <source>
        <dbReference type="ARBA" id="ARBA00022679"/>
    </source>
</evidence>
<dbReference type="InterPro" id="IPR003742">
    <property type="entry name" value="RlmH-like"/>
</dbReference>
<keyword evidence="7" id="KW-1185">Reference proteome</keyword>
<dbReference type="PANTHER" id="PTHR33603:SF1">
    <property type="entry name" value="RIBOSOMAL RNA LARGE SUBUNIT METHYLTRANSFERASE H"/>
    <property type="match status" value="1"/>
</dbReference>
<gene>
    <name evidence="5" type="primary">rlmH</name>
    <name evidence="6" type="ORF">NX772_00025</name>
</gene>
<evidence type="ECO:0000256" key="1">
    <source>
        <dbReference type="ARBA" id="ARBA00022603"/>
    </source>
</evidence>
<evidence type="ECO:0000256" key="4">
    <source>
        <dbReference type="ARBA" id="ARBA00038303"/>
    </source>
</evidence>
<keyword evidence="3 5" id="KW-0949">S-adenosyl-L-methionine</keyword>
<comment type="caution">
    <text evidence="5">Lacks conserved residue(s) required for the propagation of feature annotation.</text>
</comment>
<keyword evidence="5" id="KW-0698">rRNA processing</keyword>
<keyword evidence="2 5" id="KW-0808">Transferase</keyword>
<dbReference type="Proteomes" id="UP001058364">
    <property type="component" value="Chromosome"/>
</dbReference>
<keyword evidence="1 5" id="KW-0489">Methyltransferase</keyword>
<dbReference type="EC" id="2.1.1.177" evidence="5"/>
<comment type="subunit">
    <text evidence="5">Homodimer.</text>
</comment>
<protein>
    <recommendedName>
        <fullName evidence="5">Ribosomal RNA large subunit methyltransferase H</fullName>
        <ecNumber evidence="5">2.1.1.177</ecNumber>
    </recommendedName>
    <alternativeName>
        <fullName evidence="5">23S rRNA (pseudouridine1915-N3)-methyltransferase</fullName>
    </alternativeName>
    <alternativeName>
        <fullName evidence="5">23S rRNA m3Psi1915 methyltransferase</fullName>
    </alternativeName>
    <alternativeName>
        <fullName evidence="5">rRNA (pseudouridine-N3-)-methyltransferase RlmH</fullName>
    </alternativeName>
</protein>
<dbReference type="SUPFAM" id="SSF75217">
    <property type="entry name" value="alpha/beta knot"/>
    <property type="match status" value="1"/>
</dbReference>
<dbReference type="EMBL" id="CP103423">
    <property type="protein sequence ID" value="UWD34213.1"/>
    <property type="molecule type" value="Genomic_DNA"/>
</dbReference>
<dbReference type="RefSeq" id="WP_027123633.1">
    <property type="nucleotide sequence ID" value="NZ_CP103423.1"/>
</dbReference>
<organism evidence="6 7">
    <name type="scientific">Mesomycoplasma molare</name>
    <dbReference type="NCBI Taxonomy" id="171288"/>
    <lineage>
        <taxon>Bacteria</taxon>
        <taxon>Bacillati</taxon>
        <taxon>Mycoplasmatota</taxon>
        <taxon>Mycoplasmoidales</taxon>
        <taxon>Metamycoplasmataceae</taxon>
        <taxon>Mesomycoplasma</taxon>
    </lineage>
</organism>
<dbReference type="HAMAP" id="MF_00658">
    <property type="entry name" value="23SrRNA_methyltr_H"/>
    <property type="match status" value="1"/>
</dbReference>
<comment type="function">
    <text evidence="5">Specifically methylates the pseudouridine at position 1915 (m3Psi1915) in 23S rRNA.</text>
</comment>
<dbReference type="InterPro" id="IPR029026">
    <property type="entry name" value="tRNA_m1G_MTases_N"/>
</dbReference>
<comment type="subcellular location">
    <subcellularLocation>
        <location evidence="5">Cytoplasm</location>
    </subcellularLocation>
</comment>
<evidence type="ECO:0000256" key="5">
    <source>
        <dbReference type="HAMAP-Rule" id="MF_00658"/>
    </source>
</evidence>
<evidence type="ECO:0000256" key="3">
    <source>
        <dbReference type="ARBA" id="ARBA00022691"/>
    </source>
</evidence>
<keyword evidence="5" id="KW-0963">Cytoplasm</keyword>
<dbReference type="Gene3D" id="3.40.1280.10">
    <property type="match status" value="1"/>
</dbReference>
<evidence type="ECO:0000313" key="6">
    <source>
        <dbReference type="EMBL" id="UWD34213.1"/>
    </source>
</evidence>
<evidence type="ECO:0000313" key="7">
    <source>
        <dbReference type="Proteomes" id="UP001058364"/>
    </source>
</evidence>
<dbReference type="Pfam" id="PF02590">
    <property type="entry name" value="SPOUT_MTase"/>
    <property type="match status" value="1"/>
</dbReference>
<dbReference type="InterPro" id="IPR029028">
    <property type="entry name" value="Alpha/beta_knot_MTases"/>
</dbReference>
<dbReference type="CDD" id="cd18081">
    <property type="entry name" value="RlmH-like"/>
    <property type="match status" value="1"/>
</dbReference>
<reference evidence="6" key="1">
    <citation type="submission" date="2022-08" db="EMBL/GenBank/DDBJ databases">
        <title>Complete genome sequence of Mycoplasma molare type strain H 542.</title>
        <authorList>
            <person name="Spergser J."/>
        </authorList>
    </citation>
    <scope>NUCLEOTIDE SEQUENCE</scope>
    <source>
        <strain evidence="6">H 542</strain>
    </source>
</reference>
<dbReference type="PANTHER" id="PTHR33603">
    <property type="entry name" value="METHYLTRANSFERASE"/>
    <property type="match status" value="1"/>
</dbReference>